<evidence type="ECO:0000313" key="2">
    <source>
        <dbReference type="Proteomes" id="UP001162992"/>
    </source>
</evidence>
<sequence length="415" mass="46196">MTVATVPMAGQSAAAGLPIFHMNVVGRCSLSRSIDYVSFIPTKAAIFSLRLNPSSSSKHLRSYSNLSKIVISIPKAGALFKIICQMPAIFPLKHLPLQKAKSSVLAFATEDTKEAYTPMDGAMEHLENSYSKEAGLMRLPPRNPADDVSLNNPLLRQERMGCGWVGVLLEWEGVIVEDNVDLERNAWRALAEEEGKKSPPIFILKRAQGMKSEQAISEVLCWSRDPKQIKRLAQRKEELFEESQGSIYRMRTGSREFVVTLKKFNIPLAVASTRPRKYLERAIEAVGMEGFFNVIVTAEDVYRGKPDSEMFLYSAEKLGFIPERCIVFGSSNSSIEAAHDACMKCVGVAGSHPIFELSAADLAVRWLSELSIVDLKNLADLESPEFQSPTTELEPEMQVEEETLPLPKSAFFDDW</sequence>
<proteinExistence type="predicted"/>
<protein>
    <submittedName>
        <fullName evidence="1">Uncharacterized protein</fullName>
    </submittedName>
</protein>
<evidence type="ECO:0000313" key="1">
    <source>
        <dbReference type="EMBL" id="KAJ7553017.1"/>
    </source>
</evidence>
<gene>
    <name evidence="1" type="ORF">O6H91_06G081300</name>
</gene>
<organism evidence="1 2">
    <name type="scientific">Diphasiastrum complanatum</name>
    <name type="common">Issler's clubmoss</name>
    <name type="synonym">Lycopodium complanatum</name>
    <dbReference type="NCBI Taxonomy" id="34168"/>
    <lineage>
        <taxon>Eukaryota</taxon>
        <taxon>Viridiplantae</taxon>
        <taxon>Streptophyta</taxon>
        <taxon>Embryophyta</taxon>
        <taxon>Tracheophyta</taxon>
        <taxon>Lycopodiopsida</taxon>
        <taxon>Lycopodiales</taxon>
        <taxon>Lycopodiaceae</taxon>
        <taxon>Lycopodioideae</taxon>
        <taxon>Diphasiastrum</taxon>
    </lineage>
</organism>
<name>A0ACC2DFH9_DIPCM</name>
<dbReference type="Proteomes" id="UP001162992">
    <property type="component" value="Chromosome 6"/>
</dbReference>
<reference evidence="2" key="1">
    <citation type="journal article" date="2024" name="Proc. Natl. Acad. Sci. U.S.A.">
        <title>Extraordinary preservation of gene collinearity over three hundred million years revealed in homosporous lycophytes.</title>
        <authorList>
            <person name="Li C."/>
            <person name="Wickell D."/>
            <person name="Kuo L.Y."/>
            <person name="Chen X."/>
            <person name="Nie B."/>
            <person name="Liao X."/>
            <person name="Peng D."/>
            <person name="Ji J."/>
            <person name="Jenkins J."/>
            <person name="Williams M."/>
            <person name="Shu S."/>
            <person name="Plott C."/>
            <person name="Barry K."/>
            <person name="Rajasekar S."/>
            <person name="Grimwood J."/>
            <person name="Han X."/>
            <person name="Sun S."/>
            <person name="Hou Z."/>
            <person name="He W."/>
            <person name="Dai G."/>
            <person name="Sun C."/>
            <person name="Schmutz J."/>
            <person name="Leebens-Mack J.H."/>
            <person name="Li F.W."/>
            <person name="Wang L."/>
        </authorList>
    </citation>
    <scope>NUCLEOTIDE SEQUENCE [LARGE SCALE GENOMIC DNA]</scope>
    <source>
        <strain evidence="2">cv. PW_Plant_1</strain>
    </source>
</reference>
<dbReference type="EMBL" id="CM055097">
    <property type="protein sequence ID" value="KAJ7553017.1"/>
    <property type="molecule type" value="Genomic_DNA"/>
</dbReference>
<comment type="caution">
    <text evidence="1">The sequence shown here is derived from an EMBL/GenBank/DDBJ whole genome shotgun (WGS) entry which is preliminary data.</text>
</comment>
<keyword evidence="2" id="KW-1185">Reference proteome</keyword>
<accession>A0ACC2DFH9</accession>